<dbReference type="InterPro" id="IPR021858">
    <property type="entry name" value="Fun_TF"/>
</dbReference>
<proteinExistence type="predicted"/>
<evidence type="ECO:0000313" key="2">
    <source>
        <dbReference type="EMBL" id="CAJ2512590.1"/>
    </source>
</evidence>
<sequence>MLPQPFISATAVKHQEIGLPYLRQSIAESGEGLHESILAAIILMTSIVVITGIPSTWRIHVRGGSEWLQAQRPEWREIYNARILYQLFECIKLIGLLSGAHKARAGSDELPEQHCVSFVLWHFKPLFDALHHMSHMRHASCSLSNCDLETIEARIANAKPDISRLRQPSSVAERLATHHALVFYYACRIQLQRDFRRVPPFQVQELVEMSLRHLEEIHPIERTVHACALKTWTSERGCCVFSTRVTFSASGVSHKPPRSSRRSGTIEIKADSIRQIINKVEALAARGLSACFQEREVYGDVVHRVVKNGGDEAVAVGEALRQRWRRVVREAEIDIFALDAFLDRDNTTTWCEAARSTSTTSRPMSPVRQ</sequence>
<dbReference type="EMBL" id="CAUWAG010000019">
    <property type="protein sequence ID" value="CAJ2512590.1"/>
    <property type="molecule type" value="Genomic_DNA"/>
</dbReference>
<accession>A0AAI8YPT9</accession>
<name>A0AAI8YPT9_9PEZI</name>
<evidence type="ECO:0000313" key="3">
    <source>
        <dbReference type="Proteomes" id="UP001295740"/>
    </source>
</evidence>
<keyword evidence="1" id="KW-0539">Nucleus</keyword>
<keyword evidence="3" id="KW-1185">Reference proteome</keyword>
<comment type="caution">
    <text evidence="2">The sequence shown here is derived from an EMBL/GenBank/DDBJ whole genome shotgun (WGS) entry which is preliminary data.</text>
</comment>
<dbReference type="Pfam" id="PF11951">
    <property type="entry name" value="Fungal_trans_2"/>
    <property type="match status" value="1"/>
</dbReference>
<gene>
    <name evidence="2" type="ORF">KHLLAP_LOCUS13058</name>
</gene>
<evidence type="ECO:0000256" key="1">
    <source>
        <dbReference type="ARBA" id="ARBA00023242"/>
    </source>
</evidence>
<organism evidence="2 3">
    <name type="scientific">Anthostomella pinea</name>
    <dbReference type="NCBI Taxonomy" id="933095"/>
    <lineage>
        <taxon>Eukaryota</taxon>
        <taxon>Fungi</taxon>
        <taxon>Dikarya</taxon>
        <taxon>Ascomycota</taxon>
        <taxon>Pezizomycotina</taxon>
        <taxon>Sordariomycetes</taxon>
        <taxon>Xylariomycetidae</taxon>
        <taxon>Xylariales</taxon>
        <taxon>Xylariaceae</taxon>
        <taxon>Anthostomella</taxon>
    </lineage>
</organism>
<dbReference type="AlphaFoldDB" id="A0AAI8YPT9"/>
<dbReference type="Proteomes" id="UP001295740">
    <property type="component" value="Unassembled WGS sequence"/>
</dbReference>
<protein>
    <submittedName>
        <fullName evidence="2">Uu.00g056050.m01.CDS01</fullName>
    </submittedName>
</protein>
<reference evidence="2" key="1">
    <citation type="submission" date="2023-10" db="EMBL/GenBank/DDBJ databases">
        <authorList>
            <person name="Hackl T."/>
        </authorList>
    </citation>
    <scope>NUCLEOTIDE SEQUENCE</scope>
</reference>